<protein>
    <submittedName>
        <fullName evidence="1">Uncharacterized protein</fullName>
    </submittedName>
</protein>
<proteinExistence type="predicted"/>
<dbReference type="AlphaFoldDB" id="A0A1I3KSJ0"/>
<dbReference type="Proteomes" id="UP000182737">
    <property type="component" value="Unassembled WGS sequence"/>
</dbReference>
<keyword evidence="2" id="KW-1185">Reference proteome</keyword>
<evidence type="ECO:0000313" key="1">
    <source>
        <dbReference type="EMBL" id="SFI75075.1"/>
    </source>
</evidence>
<organism evidence="1 2">
    <name type="scientific">Treponema bryantii</name>
    <dbReference type="NCBI Taxonomy" id="163"/>
    <lineage>
        <taxon>Bacteria</taxon>
        <taxon>Pseudomonadati</taxon>
        <taxon>Spirochaetota</taxon>
        <taxon>Spirochaetia</taxon>
        <taxon>Spirochaetales</taxon>
        <taxon>Treponemataceae</taxon>
        <taxon>Treponema</taxon>
    </lineage>
</organism>
<sequence length="511" mass="58219">MRKHIKNFLHILTVLFVTIFFLNSCAMSDEELNSNTDDNIKKTGTILKPVNLNGSAWFSGDSRVDFPTEGENLYMNYFENGLNTKLWIQLKSKGNTTYEAEIVWSENIREIGKKSAAIIGVDERKRLSIQSDILCITNLVSYEGVTASLFDISKISPLSTDYLSNFSGSYTLDSKQYTLNIGAKININKDDSHYWNANVLGTTYNEAEKTYDFLLAHSSQKNASGSIDPGITGNEPFISKQGLFWSHMTLTANPGSVWTIKWSSEWKNTPYEALHSEMDMQDTFIGPETSKIKYSYKFYFGNPSKDSSGWCCVDKGDLIYSVEYESDLPTDKSWKEILDTFQINSKINLPEDKLADYWWYSTKAITGIEDSYVYKLSDNYKPSLTEYEFYLALTDKPADSIYTIRGTYSEENIGCLIITENKIQWNDTIYNIVDAAIWSNGGNGLPLRVAYLVENNSVNYLCSVWYYINNSKDYVKFNIPLESSLSKCPEQYDYQSEDCNTGKLTKALKVQ</sequence>
<gene>
    <name evidence="1" type="ORF">SAMN04487775_105122</name>
</gene>
<dbReference type="EMBL" id="FORI01000005">
    <property type="protein sequence ID" value="SFI75075.1"/>
    <property type="molecule type" value="Genomic_DNA"/>
</dbReference>
<reference evidence="2" key="1">
    <citation type="submission" date="2016-10" db="EMBL/GenBank/DDBJ databases">
        <authorList>
            <person name="Varghese N."/>
            <person name="Submissions S."/>
        </authorList>
    </citation>
    <scope>NUCLEOTIDE SEQUENCE [LARGE SCALE GENOMIC DNA]</scope>
    <source>
        <strain evidence="2">XBD1002</strain>
    </source>
</reference>
<name>A0A1I3KSJ0_9SPIR</name>
<evidence type="ECO:0000313" key="2">
    <source>
        <dbReference type="Proteomes" id="UP000182737"/>
    </source>
</evidence>
<accession>A0A1I3KSJ0</accession>